<feature type="binding site" evidence="5">
    <location>
        <position position="461"/>
    </location>
    <ligand>
        <name>substrate</name>
    </ligand>
</feature>
<dbReference type="Gene3D" id="3.30.410.40">
    <property type="match status" value="1"/>
</dbReference>
<dbReference type="EC" id="1.1.99.1" evidence="9"/>
<dbReference type="GO" id="GO:0008812">
    <property type="term" value="F:choline dehydrogenase activity"/>
    <property type="evidence" value="ECO:0007669"/>
    <property type="project" value="UniProtKB-EC"/>
</dbReference>
<dbReference type="PROSITE" id="PS00623">
    <property type="entry name" value="GMC_OXRED_1"/>
    <property type="match status" value="1"/>
</dbReference>
<dbReference type="AlphaFoldDB" id="A0A7W5Z6K5"/>
<dbReference type="Proteomes" id="UP000537592">
    <property type="component" value="Unassembled WGS sequence"/>
</dbReference>
<evidence type="ECO:0000256" key="1">
    <source>
        <dbReference type="ARBA" id="ARBA00001974"/>
    </source>
</evidence>
<dbReference type="RefSeq" id="WP_183753803.1">
    <property type="nucleotide sequence ID" value="NZ_JACICC010000007.1"/>
</dbReference>
<evidence type="ECO:0000256" key="6">
    <source>
        <dbReference type="RuleBase" id="RU003968"/>
    </source>
</evidence>
<gene>
    <name evidence="9" type="ORF">FHS81_002756</name>
</gene>
<organism evidence="9 10">
    <name type="scientific">Pseudochelatococcus contaminans</name>
    <dbReference type="NCBI Taxonomy" id="1538103"/>
    <lineage>
        <taxon>Bacteria</taxon>
        <taxon>Pseudomonadati</taxon>
        <taxon>Pseudomonadota</taxon>
        <taxon>Alphaproteobacteria</taxon>
        <taxon>Hyphomicrobiales</taxon>
        <taxon>Chelatococcaceae</taxon>
        <taxon>Pseudochelatococcus</taxon>
    </lineage>
</organism>
<feature type="binding site" evidence="5">
    <location>
        <position position="246"/>
    </location>
    <ligand>
        <name>FAD</name>
        <dbReference type="ChEBI" id="CHEBI:57692"/>
    </ligand>
</feature>
<feature type="domain" description="Glucose-methanol-choline oxidoreductase N-terminal" evidence="8">
    <location>
        <begin position="106"/>
        <end position="129"/>
    </location>
</feature>
<evidence type="ECO:0000313" key="10">
    <source>
        <dbReference type="Proteomes" id="UP000537592"/>
    </source>
</evidence>
<dbReference type="GO" id="GO:0016020">
    <property type="term" value="C:membrane"/>
    <property type="evidence" value="ECO:0007669"/>
    <property type="project" value="TreeGrafter"/>
</dbReference>
<dbReference type="Gene3D" id="3.50.50.60">
    <property type="entry name" value="FAD/NAD(P)-binding domain"/>
    <property type="match status" value="1"/>
</dbReference>
<dbReference type="InterPro" id="IPR007867">
    <property type="entry name" value="GMC_OxRtase_C"/>
</dbReference>
<dbReference type="InterPro" id="IPR012132">
    <property type="entry name" value="GMC_OxRdtase"/>
</dbReference>
<name>A0A7W5Z6K5_9HYPH</name>
<accession>A0A7W5Z6K5</accession>
<comment type="cofactor">
    <cofactor evidence="1 5">
        <name>FAD</name>
        <dbReference type="ChEBI" id="CHEBI:57692"/>
    </cofactor>
</comment>
<evidence type="ECO:0000313" key="9">
    <source>
        <dbReference type="EMBL" id="MBB3810654.1"/>
    </source>
</evidence>
<evidence type="ECO:0000256" key="3">
    <source>
        <dbReference type="ARBA" id="ARBA00022630"/>
    </source>
</evidence>
<dbReference type="Pfam" id="PF05199">
    <property type="entry name" value="GMC_oxred_C"/>
    <property type="match status" value="1"/>
</dbReference>
<feature type="compositionally biased region" description="Basic and acidic residues" evidence="7">
    <location>
        <begin position="1"/>
        <end position="11"/>
    </location>
</feature>
<keyword evidence="4 5" id="KW-0274">FAD</keyword>
<sequence length="525" mass="55860">MSWTKETHLSAEDTPEALSSARAGSTNQRPAVIIVGGGSAGAVLAARLSEDPSRRVLLVEAGSNFTPNTYPSSLTDAGIVGTPDFDWKYVSDDKQKLGHDISTPRGKVIGGSSAVNGTVAIRARPSDFARWTARGIQGWSFDEVLSTYKALENTPTGDAHWHGRNGPLPIRKRLMDELSPSSRAFVEASRTNGLAAVEDFNSDAADGAGPYSLNVVDGVRMNTGIVYLTDEVRARPNLEIRPGTEVDRLVIEGKRIAGVRLVSGEVLSGGEVILSSGTFGSAAILIRSGIGPSAHLRELNIPVVVDLPVGERLQDHPIYYHVYALKDEYKSMTPAAGALAWTGSKAAADGDLDLQISATHFFDGRNSPTGGAIVLASAVVLPHSVGSFRLSSKDPRAAPRIHYNFLDDPRDLDRMVDVVRLAEAIGESEPFAGMVAADITPKVPNAEAQLREFLRANVQTYAHPTSTVPMGRDGDPSAVVDAWGKVRGVTGLHVVDASIIPDVPSVPTNVTTIMIAERISARLRA</sequence>
<dbReference type="PANTHER" id="PTHR11552">
    <property type="entry name" value="GLUCOSE-METHANOL-CHOLINE GMC OXIDOREDUCTASE"/>
    <property type="match status" value="1"/>
</dbReference>
<keyword evidence="10" id="KW-1185">Reference proteome</keyword>
<dbReference type="SUPFAM" id="SSF51905">
    <property type="entry name" value="FAD/NAD(P)-binding domain"/>
    <property type="match status" value="1"/>
</dbReference>
<proteinExistence type="inferred from homology"/>
<dbReference type="InterPro" id="IPR036188">
    <property type="entry name" value="FAD/NAD-bd_sf"/>
</dbReference>
<feature type="region of interest" description="Disordered" evidence="7">
    <location>
        <begin position="1"/>
        <end position="25"/>
    </location>
</feature>
<keyword evidence="9" id="KW-0560">Oxidoreductase</keyword>
<comment type="caution">
    <text evidence="9">The sequence shown here is derived from an EMBL/GenBank/DDBJ whole genome shotgun (WGS) entry which is preliminary data.</text>
</comment>
<evidence type="ECO:0000256" key="4">
    <source>
        <dbReference type="ARBA" id="ARBA00022827"/>
    </source>
</evidence>
<evidence type="ECO:0000256" key="5">
    <source>
        <dbReference type="PIRSR" id="PIRSR000137-2"/>
    </source>
</evidence>
<evidence type="ECO:0000256" key="2">
    <source>
        <dbReference type="ARBA" id="ARBA00010790"/>
    </source>
</evidence>
<comment type="similarity">
    <text evidence="2 6">Belongs to the GMC oxidoreductase family.</text>
</comment>
<dbReference type="PANTHER" id="PTHR11552:SF147">
    <property type="entry name" value="CHOLINE DEHYDROGENASE, MITOCHONDRIAL"/>
    <property type="match status" value="1"/>
</dbReference>
<evidence type="ECO:0000259" key="8">
    <source>
        <dbReference type="PROSITE" id="PS00623"/>
    </source>
</evidence>
<dbReference type="GO" id="GO:0050660">
    <property type="term" value="F:flavin adenine dinucleotide binding"/>
    <property type="evidence" value="ECO:0007669"/>
    <property type="project" value="InterPro"/>
</dbReference>
<dbReference type="SUPFAM" id="SSF54373">
    <property type="entry name" value="FAD-linked reductases, C-terminal domain"/>
    <property type="match status" value="1"/>
</dbReference>
<dbReference type="GO" id="GO:0019285">
    <property type="term" value="P:glycine betaine biosynthetic process from choline"/>
    <property type="evidence" value="ECO:0007669"/>
    <property type="project" value="TreeGrafter"/>
</dbReference>
<dbReference type="Pfam" id="PF00732">
    <property type="entry name" value="GMC_oxred_N"/>
    <property type="match status" value="1"/>
</dbReference>
<feature type="binding site" evidence="5">
    <location>
        <begin position="116"/>
        <end position="119"/>
    </location>
    <ligand>
        <name>FAD</name>
        <dbReference type="ChEBI" id="CHEBI:57692"/>
    </ligand>
</feature>
<feature type="binding site" evidence="5">
    <location>
        <position position="108"/>
    </location>
    <ligand>
        <name>FAD</name>
        <dbReference type="ChEBI" id="CHEBI:57692"/>
    </ligand>
</feature>
<dbReference type="EMBL" id="JACICC010000007">
    <property type="protein sequence ID" value="MBB3810654.1"/>
    <property type="molecule type" value="Genomic_DNA"/>
</dbReference>
<reference evidence="9 10" key="1">
    <citation type="submission" date="2020-08" db="EMBL/GenBank/DDBJ databases">
        <title>Genomic Encyclopedia of Type Strains, Phase IV (KMG-IV): sequencing the most valuable type-strain genomes for metagenomic binning, comparative biology and taxonomic classification.</title>
        <authorList>
            <person name="Goeker M."/>
        </authorList>
    </citation>
    <scope>NUCLEOTIDE SEQUENCE [LARGE SCALE GENOMIC DNA]</scope>
    <source>
        <strain evidence="9 10">DSM 28760</strain>
    </source>
</reference>
<evidence type="ECO:0000256" key="7">
    <source>
        <dbReference type="SAM" id="MobiDB-lite"/>
    </source>
</evidence>
<dbReference type="InterPro" id="IPR000172">
    <property type="entry name" value="GMC_OxRdtase_N"/>
</dbReference>
<dbReference type="PIRSF" id="PIRSF000137">
    <property type="entry name" value="Alcohol_oxidase"/>
    <property type="match status" value="1"/>
</dbReference>
<protein>
    <submittedName>
        <fullName evidence="9">Choline dehydrogenase</fullName>
        <ecNumber evidence="9">1.1.99.1</ecNumber>
    </submittedName>
</protein>
<keyword evidence="3 6" id="KW-0285">Flavoprotein</keyword>